<comment type="caution">
    <text evidence="3">The sequence shown here is derived from an EMBL/GenBank/DDBJ whole genome shotgun (WGS) entry which is preliminary data.</text>
</comment>
<feature type="compositionally biased region" description="Low complexity" evidence="2">
    <location>
        <begin position="221"/>
        <end position="234"/>
    </location>
</feature>
<feature type="compositionally biased region" description="Low complexity" evidence="2">
    <location>
        <begin position="169"/>
        <end position="181"/>
    </location>
</feature>
<evidence type="ECO:0000256" key="2">
    <source>
        <dbReference type="SAM" id="MobiDB-lite"/>
    </source>
</evidence>
<dbReference type="Proteomes" id="UP001139411">
    <property type="component" value="Unassembled WGS sequence"/>
</dbReference>
<feature type="coiled-coil region" evidence="1">
    <location>
        <begin position="23"/>
        <end position="64"/>
    </location>
</feature>
<proteinExistence type="predicted"/>
<reference evidence="3" key="1">
    <citation type="submission" date="2022-01" db="EMBL/GenBank/DDBJ databases">
        <title>Novel species in genus Dyadobacter.</title>
        <authorList>
            <person name="Ma C."/>
        </authorList>
    </citation>
    <scope>NUCLEOTIDE SEQUENCE</scope>
    <source>
        <strain evidence="3">CY357</strain>
    </source>
</reference>
<evidence type="ECO:0000313" key="4">
    <source>
        <dbReference type="Proteomes" id="UP001139411"/>
    </source>
</evidence>
<dbReference type="EMBL" id="JAKFFV010000004">
    <property type="protein sequence ID" value="MCF2498159.1"/>
    <property type="molecule type" value="Genomic_DNA"/>
</dbReference>
<feature type="compositionally biased region" description="Polar residues" evidence="2">
    <location>
        <begin position="182"/>
        <end position="192"/>
    </location>
</feature>
<gene>
    <name evidence="3" type="ORF">L0661_07580</name>
</gene>
<evidence type="ECO:0000256" key="1">
    <source>
        <dbReference type="SAM" id="Coils"/>
    </source>
</evidence>
<sequence>MKFLPKLIITTIFLFVPMFGYSQKDYIEILKRLEQEVSRIEARIRSENDTLKVLKTQIDIIENQHLVSKSEINGSLTLVPTTLRIDGKIRISDDPFSDIIKFVSKNDTVMLTDYKEGYWIVLKGDFSGYLSEIYVNEPKQVITFKNKLKKQNSSRLSSTKQIEEKDVDSSANVSTSTNVNTYRSPASNSTIYTGPRGGRYYINSNGNKTYLKSGSSGYGGSHRSNSSYRPSRRR</sequence>
<keyword evidence="1" id="KW-0175">Coiled coil</keyword>
<protein>
    <submittedName>
        <fullName evidence="3">Uncharacterized protein</fullName>
    </submittedName>
</protein>
<name>A0A9X1TRN9_9BACT</name>
<accession>A0A9X1TRN9</accession>
<dbReference type="RefSeq" id="WP_235177343.1">
    <property type="nucleotide sequence ID" value="NZ_JAKFFV010000004.1"/>
</dbReference>
<feature type="region of interest" description="Disordered" evidence="2">
    <location>
        <begin position="211"/>
        <end position="234"/>
    </location>
</feature>
<feature type="region of interest" description="Disordered" evidence="2">
    <location>
        <begin position="154"/>
        <end position="198"/>
    </location>
</feature>
<organism evidence="3 4">
    <name type="scientific">Dyadobacter chenhuakuii</name>
    <dbReference type="NCBI Taxonomy" id="2909339"/>
    <lineage>
        <taxon>Bacteria</taxon>
        <taxon>Pseudomonadati</taxon>
        <taxon>Bacteroidota</taxon>
        <taxon>Cytophagia</taxon>
        <taxon>Cytophagales</taxon>
        <taxon>Spirosomataceae</taxon>
        <taxon>Dyadobacter</taxon>
    </lineage>
</organism>
<dbReference type="AlphaFoldDB" id="A0A9X1TRN9"/>
<evidence type="ECO:0000313" key="3">
    <source>
        <dbReference type="EMBL" id="MCF2498159.1"/>
    </source>
</evidence>